<dbReference type="GO" id="GO:0005524">
    <property type="term" value="F:ATP binding"/>
    <property type="evidence" value="ECO:0007669"/>
    <property type="project" value="UniProtKB-UniRule"/>
</dbReference>
<organism evidence="5 6">
    <name type="scientific">Leptospira fluminis</name>
    <dbReference type="NCBI Taxonomy" id="2484979"/>
    <lineage>
        <taxon>Bacteria</taxon>
        <taxon>Pseudomonadati</taxon>
        <taxon>Spirochaetota</taxon>
        <taxon>Spirochaetia</taxon>
        <taxon>Leptospirales</taxon>
        <taxon>Leptospiraceae</taxon>
        <taxon>Leptospira</taxon>
    </lineage>
</organism>
<evidence type="ECO:0000256" key="1">
    <source>
        <dbReference type="ARBA" id="ARBA00010871"/>
    </source>
</evidence>
<evidence type="ECO:0000256" key="3">
    <source>
        <dbReference type="PROSITE-ProRule" id="PRU00409"/>
    </source>
</evidence>
<comment type="similarity">
    <text evidence="1">Belongs to the D-alanine--D-alanine ligase family.</text>
</comment>
<feature type="domain" description="ATP-grasp" evidence="4">
    <location>
        <begin position="119"/>
        <end position="324"/>
    </location>
</feature>
<dbReference type="PROSITE" id="PS50975">
    <property type="entry name" value="ATP_GRASP"/>
    <property type="match status" value="1"/>
</dbReference>
<accession>A0A4R9GL65</accession>
<dbReference type="EMBL" id="RQEV01000016">
    <property type="protein sequence ID" value="TGK15388.1"/>
    <property type="molecule type" value="Genomic_DNA"/>
</dbReference>
<dbReference type="GO" id="GO:0046872">
    <property type="term" value="F:metal ion binding"/>
    <property type="evidence" value="ECO:0007669"/>
    <property type="project" value="InterPro"/>
</dbReference>
<keyword evidence="3" id="KW-0547">Nucleotide-binding</keyword>
<dbReference type="RefSeq" id="WP_135814479.1">
    <property type="nucleotide sequence ID" value="NZ_RQEV01000016.1"/>
</dbReference>
<sequence length="350" mass="39401">MERDRPSVLLVADIADSNLDRKLVQEWESSESVEFIRQTLETLGETVRIVPSPSHLLGLLAENATTPFEERPVLFHLVEGYLSRNREAWLPAVAEYFGFPHTGSDAHSQILSLDKHTSKMVASSLGIPTADWGICGSGREGVLPTSEKYPIFIKPRYEGSSLGIGEENRVQKESDLNSFLGTEERSRTSWIWEVFLPGTEWTLAVIGSPSVGYRASEVGRISLEEAEENVYGEKTKTKSHMPEKIRFDSDPTISRKIREHSLRLCEFVGTSGAVRLDWKADEGGRPNFLEWNSTPGLSPFYSSFPICYSQSFGDYSSLLAKLLEIARIEFQEARFLYAKNQSRREILEGL</sequence>
<dbReference type="Gene3D" id="3.30.470.20">
    <property type="entry name" value="ATP-grasp fold, B domain"/>
    <property type="match status" value="1"/>
</dbReference>
<proteinExistence type="inferred from homology"/>
<dbReference type="InterPro" id="IPR011761">
    <property type="entry name" value="ATP-grasp"/>
</dbReference>
<keyword evidence="3" id="KW-0067">ATP-binding</keyword>
<keyword evidence="2 5" id="KW-0436">Ligase</keyword>
<dbReference type="OrthoDB" id="9813261at2"/>
<dbReference type="PANTHER" id="PTHR23132">
    <property type="entry name" value="D-ALANINE--D-ALANINE LIGASE"/>
    <property type="match status" value="1"/>
</dbReference>
<evidence type="ECO:0000313" key="5">
    <source>
        <dbReference type="EMBL" id="TGK15388.1"/>
    </source>
</evidence>
<dbReference type="PANTHER" id="PTHR23132:SF23">
    <property type="entry name" value="D-ALANINE--D-ALANINE LIGASE B"/>
    <property type="match status" value="1"/>
</dbReference>
<evidence type="ECO:0000313" key="6">
    <source>
        <dbReference type="Proteomes" id="UP000297855"/>
    </source>
</evidence>
<dbReference type="AlphaFoldDB" id="A0A4R9GL65"/>
<gene>
    <name evidence="5" type="ORF">EHO61_15520</name>
</gene>
<protein>
    <submittedName>
        <fullName evidence="5">D-alanine--D-alanine ligase</fullName>
    </submittedName>
</protein>
<dbReference type="Pfam" id="PF07478">
    <property type="entry name" value="Dala_Dala_lig_C"/>
    <property type="match status" value="1"/>
</dbReference>
<dbReference type="Proteomes" id="UP000297855">
    <property type="component" value="Unassembled WGS sequence"/>
</dbReference>
<dbReference type="InterPro" id="IPR011095">
    <property type="entry name" value="Dala_Dala_lig_C"/>
</dbReference>
<keyword evidence="6" id="KW-1185">Reference proteome</keyword>
<dbReference type="GO" id="GO:0008716">
    <property type="term" value="F:D-alanine-D-alanine ligase activity"/>
    <property type="evidence" value="ECO:0007669"/>
    <property type="project" value="InterPro"/>
</dbReference>
<name>A0A4R9GL65_9LEPT</name>
<evidence type="ECO:0000256" key="2">
    <source>
        <dbReference type="ARBA" id="ARBA00022598"/>
    </source>
</evidence>
<dbReference type="Gene3D" id="3.30.1490.20">
    <property type="entry name" value="ATP-grasp fold, A domain"/>
    <property type="match status" value="1"/>
</dbReference>
<evidence type="ECO:0000259" key="4">
    <source>
        <dbReference type="PROSITE" id="PS50975"/>
    </source>
</evidence>
<dbReference type="InterPro" id="IPR013815">
    <property type="entry name" value="ATP_grasp_subdomain_1"/>
</dbReference>
<comment type="caution">
    <text evidence="5">The sequence shown here is derived from an EMBL/GenBank/DDBJ whole genome shotgun (WGS) entry which is preliminary data.</text>
</comment>
<dbReference type="SUPFAM" id="SSF56059">
    <property type="entry name" value="Glutathione synthetase ATP-binding domain-like"/>
    <property type="match status" value="1"/>
</dbReference>
<reference evidence="5" key="1">
    <citation type="journal article" date="2019" name="PLoS Negl. Trop. Dis.">
        <title>Revisiting the worldwide diversity of Leptospira species in the environment.</title>
        <authorList>
            <person name="Vincent A.T."/>
            <person name="Schiettekatte O."/>
            <person name="Bourhy P."/>
            <person name="Veyrier F.J."/>
            <person name="Picardeau M."/>
        </authorList>
    </citation>
    <scope>NUCLEOTIDE SEQUENCE [LARGE SCALE GENOMIC DNA]</scope>
    <source>
        <strain evidence="5">SCS5</strain>
    </source>
</reference>